<dbReference type="RefSeq" id="XP_002669282.1">
    <property type="nucleotide sequence ID" value="XM_002669236.1"/>
</dbReference>
<accession>D2W326</accession>
<feature type="region of interest" description="Disordered" evidence="1">
    <location>
        <begin position="411"/>
        <end position="441"/>
    </location>
</feature>
<dbReference type="OMA" id="FISYTPY"/>
<feature type="compositionally biased region" description="Low complexity" evidence="1">
    <location>
        <begin position="489"/>
        <end position="502"/>
    </location>
</feature>
<dbReference type="KEGG" id="ngr:NAEGRDRAFT_75796"/>
<feature type="region of interest" description="Disordered" evidence="1">
    <location>
        <begin position="483"/>
        <end position="504"/>
    </location>
</feature>
<proteinExistence type="predicted"/>
<evidence type="ECO:0000313" key="3">
    <source>
        <dbReference type="Proteomes" id="UP000006671"/>
    </source>
</evidence>
<protein>
    <submittedName>
        <fullName evidence="2">Predicted protein</fullName>
    </submittedName>
</protein>
<gene>
    <name evidence="2" type="ORF">NAEGRDRAFT_75796</name>
</gene>
<evidence type="ECO:0000256" key="1">
    <source>
        <dbReference type="SAM" id="MobiDB-lite"/>
    </source>
</evidence>
<feature type="compositionally biased region" description="Low complexity" evidence="1">
    <location>
        <begin position="423"/>
        <end position="441"/>
    </location>
</feature>
<dbReference type="VEuPathDB" id="AmoebaDB:NAEGRDRAFT_75796"/>
<dbReference type="EMBL" id="GG738929">
    <property type="protein sequence ID" value="EFC36538.1"/>
    <property type="molecule type" value="Genomic_DNA"/>
</dbReference>
<dbReference type="AlphaFoldDB" id="D2W326"/>
<keyword evidence="3" id="KW-1185">Reference proteome</keyword>
<dbReference type="GeneID" id="8862733"/>
<dbReference type="OrthoDB" id="10256523at2759"/>
<dbReference type="InParanoid" id="D2W326"/>
<organism evidence="3">
    <name type="scientific">Naegleria gruberi</name>
    <name type="common">Amoeba</name>
    <dbReference type="NCBI Taxonomy" id="5762"/>
    <lineage>
        <taxon>Eukaryota</taxon>
        <taxon>Discoba</taxon>
        <taxon>Heterolobosea</taxon>
        <taxon>Tetramitia</taxon>
        <taxon>Eutetramitia</taxon>
        <taxon>Vahlkampfiidae</taxon>
        <taxon>Naegleria</taxon>
    </lineage>
</organism>
<evidence type="ECO:0000313" key="2">
    <source>
        <dbReference type="EMBL" id="EFC36538.1"/>
    </source>
</evidence>
<name>D2W326_NAEGR</name>
<sequence length="550" mass="63657">MMENEDNDARIIKSYRAKIVQLERQVQLLTKCTNIKAEAVTDIDNFVLEIVGEEEDSSPIERSHLRKWGKMLQEKIRNYNILTKQAENQKYFMECKYSGGTDSVQNVCNYSKNDDIPYLEVSTVLELENDLTHVYRNLYRLRTQLNANKSQVKDTNFLLLTDITINNITKVLNEMVELSLVLPKKVKGSSEEVSSSYGQYYNPMNMSSSEMMSKLPRIGNSKTSKEVEDAIKQFVKAFHAQKTLFELDLQMKQEELNIMSKTSTFYNSYFSEMLKEIEQKYNDFTGQVTPSSVSSKSVNQEIIEDIVQSFEDFDRESNEENLRHFLMTFKDNIYSLQEDKSEPTKKKNRPNVTAKSYYERFKAHVEEIQTEFLIRKNEFIEKMYNLNPEVEKYEHIEPFISYTPYDNSSSMAKKQSVKKRPTSSSVNSSVSSLRSSSMRGSTVINPMRKEIPLMRKSNLPSISDSSPDLNIKEFKEVKEIRDVTPKVGSSSNSTNSSKVSQNANVKELAQRVEDQRRKVDDLSENLMKKSLSDMQKFALQKQFVSTLNCI</sequence>
<reference evidence="2 3" key="1">
    <citation type="journal article" date="2010" name="Cell">
        <title>The genome of Naegleria gruberi illuminates early eukaryotic versatility.</title>
        <authorList>
            <person name="Fritz-Laylin L.K."/>
            <person name="Prochnik S.E."/>
            <person name="Ginger M.L."/>
            <person name="Dacks J.B."/>
            <person name="Carpenter M.L."/>
            <person name="Field M.C."/>
            <person name="Kuo A."/>
            <person name="Paredez A."/>
            <person name="Chapman J."/>
            <person name="Pham J."/>
            <person name="Shu S."/>
            <person name="Neupane R."/>
            <person name="Cipriano M."/>
            <person name="Mancuso J."/>
            <person name="Tu H."/>
            <person name="Salamov A."/>
            <person name="Lindquist E."/>
            <person name="Shapiro H."/>
            <person name="Lucas S."/>
            <person name="Grigoriev I.V."/>
            <person name="Cande W.Z."/>
            <person name="Fulton C."/>
            <person name="Rokhsar D.S."/>
            <person name="Dawson S.C."/>
        </authorList>
    </citation>
    <scope>NUCLEOTIDE SEQUENCE [LARGE SCALE GENOMIC DNA]</scope>
    <source>
        <strain evidence="2 3">NEG-M</strain>
    </source>
</reference>
<dbReference type="Proteomes" id="UP000006671">
    <property type="component" value="Unassembled WGS sequence"/>
</dbReference>